<protein>
    <recommendedName>
        <fullName evidence="11">ATP synthase subunit a</fullName>
    </recommendedName>
</protein>
<geneLocation type="mitochondrion" evidence="13"/>
<dbReference type="InterPro" id="IPR035908">
    <property type="entry name" value="F0_ATP_A_sf"/>
</dbReference>
<evidence type="ECO:0000256" key="9">
    <source>
        <dbReference type="ARBA" id="ARBA00023136"/>
    </source>
</evidence>
<evidence type="ECO:0000256" key="6">
    <source>
        <dbReference type="ARBA" id="ARBA00022781"/>
    </source>
</evidence>
<dbReference type="SUPFAM" id="SSF81336">
    <property type="entry name" value="F1F0 ATP synthase subunit A"/>
    <property type="match status" value="1"/>
</dbReference>
<keyword evidence="3" id="KW-0813">Transport</keyword>
<accession>A0A0A6ZL76</accession>
<dbReference type="GO" id="GO:0046933">
    <property type="term" value="F:proton-transporting ATP synthase activity, rotational mechanism"/>
    <property type="evidence" value="ECO:0007669"/>
    <property type="project" value="TreeGrafter"/>
</dbReference>
<gene>
    <name evidence="13" type="primary">ATP6</name>
</gene>
<dbReference type="CDD" id="cd00310">
    <property type="entry name" value="ATP-synt_Fo_a_6"/>
    <property type="match status" value="1"/>
</dbReference>
<feature type="transmembrane region" description="Helical" evidence="12">
    <location>
        <begin position="170"/>
        <end position="192"/>
    </location>
</feature>
<organism evidence="13">
    <name type="scientific">Pambolus sp. QL-2013</name>
    <dbReference type="NCBI Taxonomy" id="1421597"/>
    <lineage>
        <taxon>Eukaryota</taxon>
        <taxon>Metazoa</taxon>
        <taxon>Ecdysozoa</taxon>
        <taxon>Arthropoda</taxon>
        <taxon>Hexapoda</taxon>
        <taxon>Insecta</taxon>
        <taxon>Pterygota</taxon>
        <taxon>Neoptera</taxon>
        <taxon>Endopterygota</taxon>
        <taxon>Hymenoptera</taxon>
        <taxon>Apocrita</taxon>
        <taxon>Ichneumonoidea</taxon>
        <taxon>Braconidae</taxon>
        <taxon>Exothecinae</taxon>
        <taxon>Pambolus</taxon>
    </lineage>
</organism>
<evidence type="ECO:0000256" key="2">
    <source>
        <dbReference type="ARBA" id="ARBA00006810"/>
    </source>
</evidence>
<evidence type="ECO:0000313" key="13">
    <source>
        <dbReference type="EMBL" id="AHA52551.1"/>
    </source>
</evidence>
<proteinExistence type="inferred from homology"/>
<feature type="transmembrane region" description="Helical" evidence="12">
    <location>
        <begin position="103"/>
        <end position="123"/>
    </location>
</feature>
<feature type="transmembrane region" description="Helical" evidence="12">
    <location>
        <begin position="74"/>
        <end position="96"/>
    </location>
</feature>
<dbReference type="InterPro" id="IPR000568">
    <property type="entry name" value="ATP_synth_F0_asu"/>
</dbReference>
<dbReference type="PANTHER" id="PTHR11410">
    <property type="entry name" value="ATP SYNTHASE SUBUNIT A"/>
    <property type="match status" value="1"/>
</dbReference>
<evidence type="ECO:0000256" key="8">
    <source>
        <dbReference type="ARBA" id="ARBA00023065"/>
    </source>
</evidence>
<keyword evidence="8" id="KW-0406">Ion transport</keyword>
<comment type="similarity">
    <text evidence="2">Belongs to the ATPase A chain family.</text>
</comment>
<keyword evidence="4" id="KW-0138">CF(0)</keyword>
<keyword evidence="7 12" id="KW-1133">Transmembrane helix</keyword>
<dbReference type="NCBIfam" id="TIGR01131">
    <property type="entry name" value="ATP_synt_6_or_A"/>
    <property type="match status" value="1"/>
</dbReference>
<dbReference type="GO" id="GO:0005743">
    <property type="term" value="C:mitochondrial inner membrane"/>
    <property type="evidence" value="ECO:0007669"/>
    <property type="project" value="UniProtKB-SubCell"/>
</dbReference>
<feature type="transmembrane region" description="Helical" evidence="12">
    <location>
        <begin position="198"/>
        <end position="222"/>
    </location>
</feature>
<feature type="transmembrane region" description="Helical" evidence="12">
    <location>
        <begin position="20"/>
        <end position="42"/>
    </location>
</feature>
<evidence type="ECO:0000256" key="1">
    <source>
        <dbReference type="ARBA" id="ARBA00004141"/>
    </source>
</evidence>
<keyword evidence="13" id="KW-0496">Mitochondrion</keyword>
<keyword evidence="6" id="KW-0375">Hydrogen ion transport</keyword>
<keyword evidence="9 12" id="KW-0472">Membrane</keyword>
<keyword evidence="5 12" id="KW-0812">Transmembrane</keyword>
<keyword evidence="10" id="KW-0066">ATP synthesis</keyword>
<feature type="transmembrane region" description="Helical" evidence="12">
    <location>
        <begin position="129"/>
        <end position="149"/>
    </location>
</feature>
<dbReference type="PANTHER" id="PTHR11410:SF0">
    <property type="entry name" value="ATP SYNTHASE SUBUNIT A"/>
    <property type="match status" value="1"/>
</dbReference>
<evidence type="ECO:0000256" key="3">
    <source>
        <dbReference type="ARBA" id="ARBA00022448"/>
    </source>
</evidence>
<evidence type="ECO:0000256" key="5">
    <source>
        <dbReference type="ARBA" id="ARBA00022692"/>
    </source>
</evidence>
<dbReference type="PRINTS" id="PR00123">
    <property type="entry name" value="ATPASEA"/>
</dbReference>
<dbReference type="EMBL" id="KF385875">
    <property type="protein sequence ID" value="AHA52551.1"/>
    <property type="molecule type" value="Genomic_DNA"/>
</dbReference>
<dbReference type="InterPro" id="IPR045083">
    <property type="entry name" value="ATP_synth_F0_asu_bact/mt"/>
</dbReference>
<evidence type="ECO:0000256" key="4">
    <source>
        <dbReference type="ARBA" id="ARBA00022547"/>
    </source>
</evidence>
<dbReference type="Gene3D" id="1.20.120.220">
    <property type="entry name" value="ATP synthase, F0 complex, subunit A"/>
    <property type="match status" value="1"/>
</dbReference>
<comment type="subcellular location">
    <subcellularLocation>
        <location evidence="1">Membrane</location>
        <topology evidence="1">Multi-pass membrane protein</topology>
    </subcellularLocation>
    <subcellularLocation>
        <location evidence="11">Mitochondrion inner membrane</location>
        <topology evidence="11">Multi-pass membrane protein</topology>
    </subcellularLocation>
</comment>
<evidence type="ECO:0000256" key="11">
    <source>
        <dbReference type="RuleBase" id="RU004450"/>
    </source>
</evidence>
<dbReference type="Pfam" id="PF00119">
    <property type="entry name" value="ATP-synt_A"/>
    <property type="match status" value="1"/>
</dbReference>
<sequence length="226" mass="27492">MMMMLNLFSVFDPYSLELFYIYMNWYYSFLWILILPLMYWMIISRFNYFFYKFFYMLYNEFKVLLVNKKYLYDYLFMISLFFFMLINNFMGLFSYVFTSSSHLIFSFFFSFIFWFMSFFSGWYNNMLNMFAHLVPQGTPMMLMVFMVLIESLSMMIRPMTLCIRLSANMIAGHLLLTLLGNSIPMLLLYLIVLLIQLMLLLLEVAVSIIQSYVFVLLLILYYKEIE</sequence>
<evidence type="ECO:0000256" key="10">
    <source>
        <dbReference type="ARBA" id="ARBA00023310"/>
    </source>
</evidence>
<name>A0A0A6ZL76_9HYME</name>
<evidence type="ECO:0000256" key="12">
    <source>
        <dbReference type="SAM" id="Phobius"/>
    </source>
</evidence>
<dbReference type="AlphaFoldDB" id="A0A0A6ZL76"/>
<evidence type="ECO:0000256" key="7">
    <source>
        <dbReference type="ARBA" id="ARBA00022989"/>
    </source>
</evidence>
<reference evidence="13" key="1">
    <citation type="submission" date="2013-07" db="EMBL/GenBank/DDBJ databases">
        <title>The comparative mitochondrial genomes from Braconidae subfamilies and the phylogeny of the Hymenoptera.</title>
        <authorList>
            <person name="Li Q."/>
            <person name="Wei S.J."/>
            <person name="Chen X.X."/>
        </authorList>
    </citation>
    <scope>NUCLEOTIDE SEQUENCE</scope>
</reference>
<dbReference type="GO" id="GO:0045259">
    <property type="term" value="C:proton-transporting ATP synthase complex"/>
    <property type="evidence" value="ECO:0007669"/>
    <property type="project" value="UniProtKB-KW"/>
</dbReference>